<name>A0A1H1RPA3_9ACTN</name>
<dbReference type="Proteomes" id="UP000198983">
    <property type="component" value="Chromosome I"/>
</dbReference>
<dbReference type="PANTHER" id="PTHR30589">
    <property type="entry name" value="PROLIPOPROTEIN DIACYLGLYCERYL TRANSFERASE"/>
    <property type="match status" value="1"/>
</dbReference>
<gene>
    <name evidence="10" type="ORF">SAMN04489717_2493</name>
</gene>
<dbReference type="Pfam" id="PF04191">
    <property type="entry name" value="PEMT"/>
    <property type="match status" value="1"/>
</dbReference>
<reference evidence="10 11" key="1">
    <citation type="submission" date="2016-10" db="EMBL/GenBank/DDBJ databases">
        <authorList>
            <person name="de Groot N.N."/>
        </authorList>
    </citation>
    <scope>NUCLEOTIDE SEQUENCE [LARGE SCALE GENOMIC DNA]</scope>
    <source>
        <strain evidence="10 11">DSM 22024</strain>
    </source>
</reference>
<feature type="transmembrane region" description="Helical" evidence="9">
    <location>
        <begin position="282"/>
        <end position="306"/>
    </location>
</feature>
<evidence type="ECO:0000256" key="2">
    <source>
        <dbReference type="ARBA" id="ARBA00007150"/>
    </source>
</evidence>
<evidence type="ECO:0000313" key="10">
    <source>
        <dbReference type="EMBL" id="SDS37534.1"/>
    </source>
</evidence>
<evidence type="ECO:0000256" key="1">
    <source>
        <dbReference type="ARBA" id="ARBA00004127"/>
    </source>
</evidence>
<feature type="transmembrane region" description="Helical" evidence="9">
    <location>
        <begin position="396"/>
        <end position="415"/>
    </location>
</feature>
<keyword evidence="7 9" id="KW-0472">Membrane</keyword>
<feature type="transmembrane region" description="Helical" evidence="9">
    <location>
        <begin position="246"/>
        <end position="270"/>
    </location>
</feature>
<dbReference type="EMBL" id="LT629732">
    <property type="protein sequence ID" value="SDS37534.1"/>
    <property type="molecule type" value="Genomic_DNA"/>
</dbReference>
<dbReference type="GO" id="GO:0012505">
    <property type="term" value="C:endomembrane system"/>
    <property type="evidence" value="ECO:0007669"/>
    <property type="project" value="UniProtKB-SubCell"/>
</dbReference>
<dbReference type="AlphaFoldDB" id="A0A1H1RPA3"/>
<dbReference type="InterPro" id="IPR001640">
    <property type="entry name" value="Lgt"/>
</dbReference>
<dbReference type="RefSeq" id="WP_172804942.1">
    <property type="nucleotide sequence ID" value="NZ_LT629732.1"/>
</dbReference>
<feature type="transmembrane region" description="Helical" evidence="9">
    <location>
        <begin position="71"/>
        <end position="95"/>
    </location>
</feature>
<evidence type="ECO:0000256" key="4">
    <source>
        <dbReference type="ARBA" id="ARBA00022679"/>
    </source>
</evidence>
<feature type="region of interest" description="Disordered" evidence="8">
    <location>
        <begin position="1"/>
        <end position="21"/>
    </location>
</feature>
<keyword evidence="11" id="KW-1185">Reference proteome</keyword>
<dbReference type="InterPro" id="IPR007318">
    <property type="entry name" value="Phopholipid_MeTrfase"/>
</dbReference>
<dbReference type="GO" id="GO:0005886">
    <property type="term" value="C:plasma membrane"/>
    <property type="evidence" value="ECO:0007669"/>
    <property type="project" value="InterPro"/>
</dbReference>
<evidence type="ECO:0000256" key="9">
    <source>
        <dbReference type="SAM" id="Phobius"/>
    </source>
</evidence>
<evidence type="ECO:0000256" key="8">
    <source>
        <dbReference type="SAM" id="MobiDB-lite"/>
    </source>
</evidence>
<keyword evidence="3" id="KW-1003">Cell membrane</keyword>
<dbReference type="Pfam" id="PF01790">
    <property type="entry name" value="LGT"/>
    <property type="match status" value="1"/>
</dbReference>
<dbReference type="GO" id="GO:0042158">
    <property type="term" value="P:lipoprotein biosynthetic process"/>
    <property type="evidence" value="ECO:0007669"/>
    <property type="project" value="InterPro"/>
</dbReference>
<comment type="similarity">
    <text evidence="2">Belongs to the Lgt family.</text>
</comment>
<feature type="transmembrane region" description="Helical" evidence="9">
    <location>
        <begin position="427"/>
        <end position="449"/>
    </location>
</feature>
<feature type="transmembrane region" description="Helical" evidence="9">
    <location>
        <begin position="318"/>
        <end position="339"/>
    </location>
</feature>
<organism evidence="10 11">
    <name type="scientific">Actinopolymorpha singaporensis</name>
    <dbReference type="NCBI Taxonomy" id="117157"/>
    <lineage>
        <taxon>Bacteria</taxon>
        <taxon>Bacillati</taxon>
        <taxon>Actinomycetota</taxon>
        <taxon>Actinomycetes</taxon>
        <taxon>Propionibacteriales</taxon>
        <taxon>Actinopolymorphaceae</taxon>
        <taxon>Actinopolymorpha</taxon>
    </lineage>
</organism>
<sequence>MNTVVNEPLPGGGFEPGNAPIPRRGRTSTAGIMAGYVAVFFGLLPLLLWSLGNSLNVALALPELPGRHWGVGGAALLGAGLAWMAWSMVLLRVVGGGWPVSHLPPVRLVTSGPYRLSRHPVYVGYVAAAAGLALLDRSPGELLACGLLALGVVDYVVGYEGPVLRRRFAGTYDQYQPRSRHLAHLLLPLWERVRGPVEWLANQPVLLRVGPTIWVTYGLFVASGTAVAMTLMLGRLATDGLGPHALLTYALVLVPSMALGGRLLWFVVAWEQVRTLGAWRAIRTVGLVSWGTYIGFFAGSAVFAAVEQVSLLWLLDRMVPTVLVCSVIGRIGCLTYGCCFGREWPHGIRWYAPESKVVRQLGPDRVCPRIPVQVLSAAATAAAVLTAALVSLRPAPAGVVTGVVMLLYAMGRFAVDSLRDETFGVPWAGGLTSGHLFSLVVTAVALALIHTSRGEPAWPRSMFSYDRGLLWPILPVIGVATILVFVVSGLHWRRVGQW</sequence>
<keyword evidence="10" id="KW-0449">Lipoprotein</keyword>
<dbReference type="GO" id="GO:0008961">
    <property type="term" value="F:phosphatidylglycerol-prolipoprotein diacylglyceryl transferase activity"/>
    <property type="evidence" value="ECO:0007669"/>
    <property type="project" value="InterPro"/>
</dbReference>
<dbReference type="PANTHER" id="PTHR30589:SF0">
    <property type="entry name" value="PHOSPHATIDYLGLYCEROL--PROLIPOPROTEIN DIACYLGLYCERYL TRANSFERASE"/>
    <property type="match status" value="1"/>
</dbReference>
<keyword evidence="5 9" id="KW-0812">Transmembrane</keyword>
<proteinExistence type="inferred from homology"/>
<feature type="transmembrane region" description="Helical" evidence="9">
    <location>
        <begin position="214"/>
        <end position="234"/>
    </location>
</feature>
<protein>
    <submittedName>
        <fullName evidence="10">Prolipoprotein diacylglyceryltransferase</fullName>
    </submittedName>
</protein>
<evidence type="ECO:0000313" key="11">
    <source>
        <dbReference type="Proteomes" id="UP000198983"/>
    </source>
</evidence>
<comment type="subcellular location">
    <subcellularLocation>
        <location evidence="1">Endomembrane system</location>
        <topology evidence="1">Multi-pass membrane protein</topology>
    </subcellularLocation>
</comment>
<keyword evidence="6 9" id="KW-1133">Transmembrane helix</keyword>
<keyword evidence="4 10" id="KW-0808">Transferase</keyword>
<evidence type="ECO:0000256" key="7">
    <source>
        <dbReference type="ARBA" id="ARBA00023136"/>
    </source>
</evidence>
<feature type="transmembrane region" description="Helical" evidence="9">
    <location>
        <begin position="370"/>
        <end position="390"/>
    </location>
</feature>
<dbReference type="STRING" id="117157.SAMN04489717_2493"/>
<evidence type="ECO:0000256" key="3">
    <source>
        <dbReference type="ARBA" id="ARBA00022475"/>
    </source>
</evidence>
<evidence type="ECO:0000256" key="5">
    <source>
        <dbReference type="ARBA" id="ARBA00022692"/>
    </source>
</evidence>
<accession>A0A1H1RPA3</accession>
<evidence type="ECO:0000256" key="6">
    <source>
        <dbReference type="ARBA" id="ARBA00022989"/>
    </source>
</evidence>
<feature type="transmembrane region" description="Helical" evidence="9">
    <location>
        <begin position="469"/>
        <end position="492"/>
    </location>
</feature>
<feature type="transmembrane region" description="Helical" evidence="9">
    <location>
        <begin position="30"/>
        <end position="51"/>
    </location>
</feature>
<dbReference type="Gene3D" id="1.20.120.1630">
    <property type="match status" value="1"/>
</dbReference>